<dbReference type="Proteomes" id="UP000003273">
    <property type="component" value="Unassembled WGS sequence"/>
</dbReference>
<proteinExistence type="predicted"/>
<dbReference type="InterPro" id="IPR037359">
    <property type="entry name" value="NST/OST"/>
</dbReference>
<reference evidence="2 3" key="1">
    <citation type="submission" date="2012-04" db="EMBL/GenBank/DDBJ databases">
        <authorList>
            <person name="Genoscope - CEA"/>
        </authorList>
    </citation>
    <scope>NUCLEOTIDE SEQUENCE [LARGE SCALE GENOMIC DNA]</scope>
    <source>
        <strain evidence="2 3">9806</strain>
    </source>
</reference>
<organism evidence="2 3">
    <name type="scientific">Microcystis aeruginosa PCC 9806</name>
    <dbReference type="NCBI Taxonomy" id="1160282"/>
    <lineage>
        <taxon>Bacteria</taxon>
        <taxon>Bacillati</taxon>
        <taxon>Cyanobacteriota</taxon>
        <taxon>Cyanophyceae</taxon>
        <taxon>Oscillatoriophycideae</taxon>
        <taxon>Chroococcales</taxon>
        <taxon>Microcystaceae</taxon>
        <taxon>Microcystis</taxon>
    </lineage>
</organism>
<dbReference type="PANTHER" id="PTHR10605:SF56">
    <property type="entry name" value="BIFUNCTIONAL HEPARAN SULFATE N-DEACETYLASE_N-SULFOTRANSFERASE"/>
    <property type="match status" value="1"/>
</dbReference>
<dbReference type="GO" id="GO:0008146">
    <property type="term" value="F:sulfotransferase activity"/>
    <property type="evidence" value="ECO:0007669"/>
    <property type="project" value="InterPro"/>
</dbReference>
<evidence type="ECO:0000256" key="1">
    <source>
        <dbReference type="ARBA" id="ARBA00022679"/>
    </source>
</evidence>
<evidence type="ECO:0000313" key="3">
    <source>
        <dbReference type="Proteomes" id="UP000003273"/>
    </source>
</evidence>
<keyword evidence="1 2" id="KW-0808">Transferase</keyword>
<sequence>MILNMKLPNFIIIGASKCGTTSLHSYLTQHPDIFLCPKKETFFFLDESTREKSNKWGAVTSFEEYQQLFQPSPDHAIIGEISTVYYSNPQAAQLIYQCLPDVKIIAILRDPAERAFSDYLMHQLIAEKYEIDFERIIDKNNYFVKLGFYHSQLTRFIEVFGRDNVKVLLYDDFISDNAKFLEDLFTYLGVASNVKISTEKRMRENLFPKNKTLYNIFVKSSLLNKIVSRGLPKILPAKIAKNILHIYQQIQKSVTYKPSLSPVERAKLIEIYQTEILQLQQLIDRDLSKWLQV</sequence>
<gene>
    <name evidence="2" type="ORF">MICAE_1540040</name>
</gene>
<dbReference type="HOGENOM" id="CLU_017703_1_1_3"/>
<name>I4GSX8_MICAE</name>
<dbReference type="InterPro" id="IPR027417">
    <property type="entry name" value="P-loop_NTPase"/>
</dbReference>
<comment type="caution">
    <text evidence="2">The sequence shown here is derived from an EMBL/GenBank/DDBJ whole genome shotgun (WGS) entry which is preliminary data.</text>
</comment>
<dbReference type="AlphaFoldDB" id="I4GSX8"/>
<dbReference type="EMBL" id="CAIL01000062">
    <property type="protein sequence ID" value="CCI12902.1"/>
    <property type="molecule type" value="Genomic_DNA"/>
</dbReference>
<dbReference type="PANTHER" id="PTHR10605">
    <property type="entry name" value="HEPARAN SULFATE SULFOTRANSFERASE"/>
    <property type="match status" value="1"/>
</dbReference>
<dbReference type="Gene3D" id="3.40.50.300">
    <property type="entry name" value="P-loop containing nucleotide triphosphate hydrolases"/>
    <property type="match status" value="1"/>
</dbReference>
<dbReference type="SUPFAM" id="SSF52540">
    <property type="entry name" value="P-loop containing nucleoside triphosphate hydrolases"/>
    <property type="match status" value="1"/>
</dbReference>
<dbReference type="Pfam" id="PF13469">
    <property type="entry name" value="Sulfotransfer_3"/>
    <property type="match status" value="1"/>
</dbReference>
<evidence type="ECO:0000313" key="2">
    <source>
        <dbReference type="EMBL" id="CCI12902.1"/>
    </source>
</evidence>
<accession>I4GSX8</accession>
<protein>
    <submittedName>
        <fullName evidence="2">Putative Sulfotransferase</fullName>
    </submittedName>
</protein>